<proteinExistence type="predicted"/>
<evidence type="ECO:0000313" key="1">
    <source>
        <dbReference type="EMBL" id="GFQ94878.1"/>
    </source>
</evidence>
<dbReference type="Proteomes" id="UP000887116">
    <property type="component" value="Unassembled WGS sequence"/>
</dbReference>
<accession>A0A8X6L5T5</accession>
<keyword evidence="2" id="KW-1185">Reference proteome</keyword>
<reference evidence="1" key="1">
    <citation type="submission" date="2020-07" db="EMBL/GenBank/DDBJ databases">
        <title>Multicomponent nature underlies the extraordinary mechanical properties of spider dragline silk.</title>
        <authorList>
            <person name="Kono N."/>
            <person name="Nakamura H."/>
            <person name="Mori M."/>
            <person name="Yoshida Y."/>
            <person name="Ohtoshi R."/>
            <person name="Malay A.D."/>
            <person name="Moran D.A.P."/>
            <person name="Tomita M."/>
            <person name="Numata K."/>
            <person name="Arakawa K."/>
        </authorList>
    </citation>
    <scope>NUCLEOTIDE SEQUENCE</scope>
</reference>
<name>A0A8X6L5T5_TRICU</name>
<sequence>MKTIEEELFFNKIRTRKSQKIPSWLQLQRDHEGKSPQEFLRAICRVPETLLRHSIHRFDVFFLRDVCNCPPISTAVFCPSVLC</sequence>
<comment type="caution">
    <text evidence="1">The sequence shown here is derived from an EMBL/GenBank/DDBJ whole genome shotgun (WGS) entry which is preliminary data.</text>
</comment>
<dbReference type="EMBL" id="BMAO01024370">
    <property type="protein sequence ID" value="GFQ94878.1"/>
    <property type="molecule type" value="Genomic_DNA"/>
</dbReference>
<protein>
    <submittedName>
        <fullName evidence="1">Uncharacterized protein</fullName>
    </submittedName>
</protein>
<evidence type="ECO:0000313" key="2">
    <source>
        <dbReference type="Proteomes" id="UP000887116"/>
    </source>
</evidence>
<dbReference type="AlphaFoldDB" id="A0A8X6L5T5"/>
<gene>
    <name evidence="1" type="ORF">TNCT_678841</name>
</gene>
<organism evidence="1 2">
    <name type="scientific">Trichonephila clavata</name>
    <name type="common">Joro spider</name>
    <name type="synonym">Nephila clavata</name>
    <dbReference type="NCBI Taxonomy" id="2740835"/>
    <lineage>
        <taxon>Eukaryota</taxon>
        <taxon>Metazoa</taxon>
        <taxon>Ecdysozoa</taxon>
        <taxon>Arthropoda</taxon>
        <taxon>Chelicerata</taxon>
        <taxon>Arachnida</taxon>
        <taxon>Araneae</taxon>
        <taxon>Araneomorphae</taxon>
        <taxon>Entelegynae</taxon>
        <taxon>Araneoidea</taxon>
        <taxon>Nephilidae</taxon>
        <taxon>Trichonephila</taxon>
    </lineage>
</organism>